<evidence type="ECO:0000256" key="8">
    <source>
        <dbReference type="SAM" id="Phobius"/>
    </source>
</evidence>
<dbReference type="InterPro" id="IPR027304">
    <property type="entry name" value="Trigger_fact/SurA_dom_sf"/>
</dbReference>
<dbReference type="OrthoDB" id="9768393at2"/>
<dbReference type="GO" id="GO:0005886">
    <property type="term" value="C:plasma membrane"/>
    <property type="evidence" value="ECO:0007669"/>
    <property type="project" value="UniProtKB-SubCell"/>
</dbReference>
<dbReference type="InterPro" id="IPR052029">
    <property type="entry name" value="PpiD_chaperone"/>
</dbReference>
<keyword evidence="4 8" id="KW-1133">Transmembrane helix</keyword>
<gene>
    <name evidence="10" type="ORF">FDP22_13770</name>
</gene>
<comment type="similarity">
    <text evidence="7">Belongs to the PpiD chaperone family.</text>
</comment>
<evidence type="ECO:0000256" key="3">
    <source>
        <dbReference type="ARBA" id="ARBA00022692"/>
    </source>
</evidence>
<dbReference type="PANTHER" id="PTHR47529">
    <property type="entry name" value="PEPTIDYL-PROLYL CIS-TRANS ISOMERASE D"/>
    <property type="match status" value="1"/>
</dbReference>
<evidence type="ECO:0000259" key="9">
    <source>
        <dbReference type="Pfam" id="PF13145"/>
    </source>
</evidence>
<dbReference type="Gene3D" id="1.10.4030.10">
    <property type="entry name" value="Porin chaperone SurA, peptide-binding domain"/>
    <property type="match status" value="1"/>
</dbReference>
<dbReference type="Proteomes" id="UP000305888">
    <property type="component" value="Chromosome"/>
</dbReference>
<keyword evidence="2" id="KW-1003">Cell membrane</keyword>
<dbReference type="InterPro" id="IPR000297">
    <property type="entry name" value="PPIase_PpiC"/>
</dbReference>
<dbReference type="SUPFAM" id="SSF54534">
    <property type="entry name" value="FKBP-like"/>
    <property type="match status" value="1"/>
</dbReference>
<evidence type="ECO:0000256" key="5">
    <source>
        <dbReference type="ARBA" id="ARBA00023136"/>
    </source>
</evidence>
<dbReference type="SUPFAM" id="SSF109998">
    <property type="entry name" value="Triger factor/SurA peptide-binding domain-like"/>
    <property type="match status" value="1"/>
</dbReference>
<keyword evidence="6" id="KW-0143">Chaperone</keyword>
<evidence type="ECO:0000256" key="1">
    <source>
        <dbReference type="ARBA" id="ARBA00004401"/>
    </source>
</evidence>
<reference evidence="10 11" key="1">
    <citation type="submission" date="2019-06" db="EMBL/GenBank/DDBJ databases">
        <title>Genome sequence of Rhodobacteraceae bacterium D4M1.</title>
        <authorList>
            <person name="Cao J."/>
        </authorList>
    </citation>
    <scope>NUCLEOTIDE SEQUENCE [LARGE SCALE GENOMIC DNA]</scope>
    <source>
        <strain evidence="10 11">D4M1</strain>
    </source>
</reference>
<dbReference type="GO" id="GO:0003755">
    <property type="term" value="F:peptidyl-prolyl cis-trans isomerase activity"/>
    <property type="evidence" value="ECO:0007669"/>
    <property type="project" value="InterPro"/>
</dbReference>
<dbReference type="Pfam" id="PF13145">
    <property type="entry name" value="Rotamase_2"/>
    <property type="match status" value="1"/>
</dbReference>
<feature type="transmembrane region" description="Helical" evidence="8">
    <location>
        <begin position="12"/>
        <end position="30"/>
    </location>
</feature>
<evidence type="ECO:0000256" key="6">
    <source>
        <dbReference type="ARBA" id="ARBA00023186"/>
    </source>
</evidence>
<evidence type="ECO:0000256" key="4">
    <source>
        <dbReference type="ARBA" id="ARBA00022989"/>
    </source>
</evidence>
<dbReference type="RefSeq" id="WP_138574513.1">
    <property type="nucleotide sequence ID" value="NZ_CP040818.1"/>
</dbReference>
<protein>
    <recommendedName>
        <fullName evidence="9">PpiC domain-containing protein</fullName>
    </recommendedName>
</protein>
<keyword evidence="5 8" id="KW-0472">Membrane</keyword>
<organism evidence="10 11">
    <name type="scientific">Paroceanicella profunda</name>
    <dbReference type="NCBI Taxonomy" id="2579971"/>
    <lineage>
        <taxon>Bacteria</taxon>
        <taxon>Pseudomonadati</taxon>
        <taxon>Pseudomonadota</taxon>
        <taxon>Alphaproteobacteria</taxon>
        <taxon>Rhodobacterales</taxon>
        <taxon>Paracoccaceae</taxon>
        <taxon>Paroceanicella</taxon>
    </lineage>
</organism>
<dbReference type="PANTHER" id="PTHR47529:SF1">
    <property type="entry name" value="PERIPLASMIC CHAPERONE PPID"/>
    <property type="match status" value="1"/>
</dbReference>
<dbReference type="AlphaFoldDB" id="A0A5B8FZF3"/>
<accession>A0A5B8FZF3</accession>
<evidence type="ECO:0000313" key="11">
    <source>
        <dbReference type="Proteomes" id="UP000305888"/>
    </source>
</evidence>
<sequence length="625" mass="67002">MLGSMRFKGTNIVVWIILVLLIFGLAGFGISDMLRGGISNDIGHIGDQTITRTQYANAMNAQLQRLSQRAGRQITPTEARQYGIDRQVLAELARRAALDSEAEKLGIAADMATVQKRIAMIPEFQGPDGKFNAQQARLVLQQSNMKEDDLREDVASEVVQNILAASVASGISAPPGLLQTLFAWTYEKRGFTWVKLPANRFGDAPEAPDDATLQAWHDDHKADYTLPETRAVTYALLDPKALTASVDVPEDALRAEYDRRAAQYDIPERRSLSRLAFATTEDAAAARAKIDAGETTLTALAQDRGLTASDIDLGERSADQLDARARDAVFAPDAPGVVGPVDTDLGPALFEIDAILAPQHTSFEEARAEIHDALAARDAASQATELATRVEDLVAGGATVEEIAQETPFELGTVEVPADGSGTGLAADATFRDTALKAAEKAESDLVETDDKRYFVLRVDSVTPETVQPLDAVRDRVLADWTAEQKRRSAHAAAQALADRITGGEAFSRAAMSMGITPADAEPVTRNQSVAPLPASAITAVFDLAPNAVAVADDDTGSYVLQLRNVVSFDPSTPDAQAMLARAKTQLGQSMTEDVMQAYVAALENAEDGLQVDMNAVDTVLSQMR</sequence>
<comment type="subcellular location">
    <subcellularLocation>
        <location evidence="1">Cell membrane</location>
        <topology evidence="1">Single-pass type II membrane protein</topology>
    </subcellularLocation>
</comment>
<evidence type="ECO:0000313" key="10">
    <source>
        <dbReference type="EMBL" id="QDL92760.1"/>
    </source>
</evidence>
<keyword evidence="11" id="KW-1185">Reference proteome</keyword>
<keyword evidence="3 8" id="KW-0812">Transmembrane</keyword>
<evidence type="ECO:0000256" key="7">
    <source>
        <dbReference type="ARBA" id="ARBA00038408"/>
    </source>
</evidence>
<dbReference type="EMBL" id="CP040818">
    <property type="protein sequence ID" value="QDL92760.1"/>
    <property type="molecule type" value="Genomic_DNA"/>
</dbReference>
<name>A0A5B8FZF3_9RHOB</name>
<dbReference type="Pfam" id="PF13624">
    <property type="entry name" value="SurA_N_3"/>
    <property type="match status" value="1"/>
</dbReference>
<evidence type="ECO:0000256" key="2">
    <source>
        <dbReference type="ARBA" id="ARBA00022475"/>
    </source>
</evidence>
<proteinExistence type="inferred from homology"/>
<feature type="domain" description="PpiC" evidence="9">
    <location>
        <begin position="248"/>
        <end position="367"/>
    </location>
</feature>
<dbReference type="KEGG" id="ppru:FDP22_13770"/>